<organism evidence="9 10">
    <name type="scientific">Vibrio casei</name>
    <dbReference type="NCBI Taxonomy" id="673372"/>
    <lineage>
        <taxon>Bacteria</taxon>
        <taxon>Pseudomonadati</taxon>
        <taxon>Pseudomonadota</taxon>
        <taxon>Gammaproteobacteria</taxon>
        <taxon>Vibrionales</taxon>
        <taxon>Vibrionaceae</taxon>
        <taxon>Vibrio</taxon>
    </lineage>
</organism>
<evidence type="ECO:0000313" key="9">
    <source>
        <dbReference type="EMBL" id="RCS72166.1"/>
    </source>
</evidence>
<reference evidence="9 10" key="1">
    <citation type="journal article" date="2017" name="Elife">
        <title>Extensive horizontal gene transfer in cheese-associated bacteria.</title>
        <authorList>
            <person name="Bonham K.S."/>
            <person name="Wolfe B.E."/>
            <person name="Dutton R.J."/>
        </authorList>
    </citation>
    <scope>NUCLEOTIDE SEQUENCE [LARGE SCALE GENOMIC DNA]</scope>
    <source>
        <strain evidence="9 10">JB196</strain>
    </source>
</reference>
<dbReference type="Proteomes" id="UP000252479">
    <property type="component" value="Unassembled WGS sequence"/>
</dbReference>
<evidence type="ECO:0000256" key="7">
    <source>
        <dbReference type="SAM" id="MobiDB-lite"/>
    </source>
</evidence>
<keyword evidence="10" id="KW-1185">Reference proteome</keyword>
<sequence>MKKYILALFMLALTALAGCGQTGPLYLPEDAPKPANTEAVTIKGSDGSVTTQPQESFEVSAAQSTLPESEQQAQ</sequence>
<evidence type="ECO:0000313" key="10">
    <source>
        <dbReference type="Proteomes" id="UP000252479"/>
    </source>
</evidence>
<dbReference type="GO" id="GO:0009279">
    <property type="term" value="C:cell outer membrane"/>
    <property type="evidence" value="ECO:0007669"/>
    <property type="project" value="UniProtKB-SubCell"/>
</dbReference>
<evidence type="ECO:0000256" key="6">
    <source>
        <dbReference type="ARBA" id="ARBA00023288"/>
    </source>
</evidence>
<evidence type="ECO:0008006" key="11">
    <source>
        <dbReference type="Google" id="ProtNLM"/>
    </source>
</evidence>
<evidence type="ECO:0000256" key="1">
    <source>
        <dbReference type="ARBA" id="ARBA00004459"/>
    </source>
</evidence>
<accession>A0A368LK52</accession>
<keyword evidence="6" id="KW-0449">Lipoprotein</keyword>
<keyword evidence="2 8" id="KW-0732">Signal</keyword>
<evidence type="ECO:0000256" key="4">
    <source>
        <dbReference type="ARBA" id="ARBA00023139"/>
    </source>
</evidence>
<dbReference type="AlphaFoldDB" id="A0A368LK52"/>
<feature type="chain" id="PRO_5016958979" description="Lipopeptide" evidence="8">
    <location>
        <begin position="18"/>
        <end position="74"/>
    </location>
</feature>
<dbReference type="PROSITE" id="PS51257">
    <property type="entry name" value="PROKAR_LIPOPROTEIN"/>
    <property type="match status" value="1"/>
</dbReference>
<proteinExistence type="predicted"/>
<dbReference type="EMBL" id="QPGL01000001">
    <property type="protein sequence ID" value="RCS72166.1"/>
    <property type="molecule type" value="Genomic_DNA"/>
</dbReference>
<keyword evidence="4" id="KW-0564">Palmitate</keyword>
<evidence type="ECO:0000256" key="5">
    <source>
        <dbReference type="ARBA" id="ARBA00023237"/>
    </source>
</evidence>
<evidence type="ECO:0000256" key="3">
    <source>
        <dbReference type="ARBA" id="ARBA00023136"/>
    </source>
</evidence>
<dbReference type="Pfam" id="PF13627">
    <property type="entry name" value="LptM_cons"/>
    <property type="match status" value="1"/>
</dbReference>
<feature type="compositionally biased region" description="Polar residues" evidence="7">
    <location>
        <begin position="47"/>
        <end position="74"/>
    </location>
</feature>
<dbReference type="NCBIfam" id="NF047847">
    <property type="entry name" value="SS_mature_LptM"/>
    <property type="match status" value="1"/>
</dbReference>
<comment type="caution">
    <text evidence="9">The sequence shown here is derived from an EMBL/GenBank/DDBJ whole genome shotgun (WGS) entry which is preliminary data.</text>
</comment>
<name>A0A368LK52_9VIBR</name>
<keyword evidence="3" id="KW-0472">Membrane</keyword>
<dbReference type="InterPro" id="IPR032831">
    <property type="entry name" value="LptM_cons"/>
</dbReference>
<evidence type="ECO:0000256" key="2">
    <source>
        <dbReference type="ARBA" id="ARBA00022729"/>
    </source>
</evidence>
<keyword evidence="5" id="KW-0998">Cell outer membrane</keyword>
<feature type="signal peptide" evidence="8">
    <location>
        <begin position="1"/>
        <end position="17"/>
    </location>
</feature>
<gene>
    <name evidence="9" type="ORF">CIK83_00200</name>
</gene>
<evidence type="ECO:0000256" key="8">
    <source>
        <dbReference type="SAM" id="SignalP"/>
    </source>
</evidence>
<comment type="subcellular location">
    <subcellularLocation>
        <location evidence="1">Cell outer membrane</location>
        <topology evidence="1">Lipid-anchor</topology>
    </subcellularLocation>
</comment>
<feature type="region of interest" description="Disordered" evidence="7">
    <location>
        <begin position="23"/>
        <end position="74"/>
    </location>
</feature>
<protein>
    <recommendedName>
        <fullName evidence="11">Lipopeptide</fullName>
    </recommendedName>
</protein>